<dbReference type="PROSITE" id="PS51257">
    <property type="entry name" value="PROKAR_LIPOPROTEIN"/>
    <property type="match status" value="1"/>
</dbReference>
<name>A0ABN6TGN5_9BURK</name>
<protein>
    <recommendedName>
        <fullName evidence="4">Lipoprotein</fullName>
    </recommendedName>
</protein>
<proteinExistence type="predicted"/>
<dbReference type="RefSeq" id="WP_281910974.1">
    <property type="nucleotide sequence ID" value="NZ_AP026966.1"/>
</dbReference>
<keyword evidence="3" id="KW-1185">Reference proteome</keyword>
<feature type="chain" id="PRO_5045708814" description="Lipoprotein" evidence="1">
    <location>
        <begin position="20"/>
        <end position="218"/>
    </location>
</feature>
<evidence type="ECO:0000313" key="3">
    <source>
        <dbReference type="Proteomes" id="UP001163336"/>
    </source>
</evidence>
<keyword evidence="1" id="KW-0732">Signal</keyword>
<evidence type="ECO:0000256" key="1">
    <source>
        <dbReference type="SAM" id="SignalP"/>
    </source>
</evidence>
<evidence type="ECO:0008006" key="4">
    <source>
        <dbReference type="Google" id="ProtNLM"/>
    </source>
</evidence>
<organism evidence="2 3">
    <name type="scientific">Massilia varians</name>
    <dbReference type="NCBI Taxonomy" id="457921"/>
    <lineage>
        <taxon>Bacteria</taxon>
        <taxon>Pseudomonadati</taxon>
        <taxon>Pseudomonadota</taxon>
        <taxon>Betaproteobacteria</taxon>
        <taxon>Burkholderiales</taxon>
        <taxon>Oxalobacteraceae</taxon>
        <taxon>Telluria group</taxon>
        <taxon>Massilia</taxon>
    </lineage>
</organism>
<gene>
    <name evidence="2" type="ORF">MasN3_48410</name>
</gene>
<feature type="signal peptide" evidence="1">
    <location>
        <begin position="1"/>
        <end position="19"/>
    </location>
</feature>
<dbReference type="Proteomes" id="UP001163336">
    <property type="component" value="Chromosome"/>
</dbReference>
<dbReference type="EMBL" id="AP026966">
    <property type="protein sequence ID" value="BDT61347.1"/>
    <property type="molecule type" value="Genomic_DNA"/>
</dbReference>
<accession>A0ABN6TGN5</accession>
<reference evidence="2" key="1">
    <citation type="submission" date="2022-11" db="EMBL/GenBank/DDBJ databases">
        <title>Isolation and characterization of PLA-degrading bacterium Massilia sp. from Antarctic soil.</title>
        <authorList>
            <person name="Sato K."/>
            <person name="Gomez-Fuentes C."/>
            <person name="Ahmad S.A."/>
            <person name="Zulkharnain A."/>
        </authorList>
    </citation>
    <scope>NUCLEOTIDE SEQUENCE</scope>
    <source>
        <strain evidence="2">N-3</strain>
    </source>
</reference>
<sequence length="218" mass="22691">MKFTLIRPASMLVMAAALASCGGGGDDDNFTVGGSVSGVVYPGMMLTNNGTDTINIAPPAKAGDDVKFSFSKKLEYGDTYDVRITSNPQHQNCRVFQYAPNSPTGTAGQLAVINARFECFIATHEIGGEVSGLTKDNTGLVLTNGSNTGSTLIVPGDTNTDGAAFKYTMGAPVEYNQSYGVTIVTQPKDAVCTVQNPTGVMGDADVTNINITCVRSAP</sequence>
<evidence type="ECO:0000313" key="2">
    <source>
        <dbReference type="EMBL" id="BDT61347.1"/>
    </source>
</evidence>